<evidence type="ECO:0000256" key="2">
    <source>
        <dbReference type="ARBA" id="ARBA00014801"/>
    </source>
</evidence>
<name>A0A9N8Q292_CHRIL</name>
<proteinExistence type="inferred from homology"/>
<evidence type="ECO:0000313" key="5">
    <source>
        <dbReference type="Proteomes" id="UP001154114"/>
    </source>
</evidence>
<feature type="domain" description="Cysteine-rich DPF motif" evidence="3">
    <location>
        <begin position="20"/>
        <end position="113"/>
    </location>
</feature>
<keyword evidence="5" id="KW-1185">Reference proteome</keyword>
<gene>
    <name evidence="4" type="ORF">CINC_LOCUS6119</name>
</gene>
<dbReference type="PRINTS" id="PR01995">
    <property type="entry name" value="UPF0595"/>
</dbReference>
<organism evidence="4 5">
    <name type="scientific">Chrysodeixis includens</name>
    <name type="common">Soybean looper</name>
    <name type="synonym">Pseudoplusia includens</name>
    <dbReference type="NCBI Taxonomy" id="689277"/>
    <lineage>
        <taxon>Eukaryota</taxon>
        <taxon>Metazoa</taxon>
        <taxon>Ecdysozoa</taxon>
        <taxon>Arthropoda</taxon>
        <taxon>Hexapoda</taxon>
        <taxon>Insecta</taxon>
        <taxon>Pterygota</taxon>
        <taxon>Neoptera</taxon>
        <taxon>Endopterygota</taxon>
        <taxon>Lepidoptera</taxon>
        <taxon>Glossata</taxon>
        <taxon>Ditrysia</taxon>
        <taxon>Noctuoidea</taxon>
        <taxon>Noctuidae</taxon>
        <taxon>Plusiinae</taxon>
        <taxon>Chrysodeixis</taxon>
    </lineage>
</organism>
<dbReference type="OrthoDB" id="191995at2759"/>
<evidence type="ECO:0000256" key="1">
    <source>
        <dbReference type="ARBA" id="ARBA00007917"/>
    </source>
</evidence>
<dbReference type="Proteomes" id="UP001154114">
    <property type="component" value="Chromosome 20"/>
</dbReference>
<dbReference type="Pfam" id="PF10170">
    <property type="entry name" value="C6_DPF"/>
    <property type="match status" value="1"/>
</dbReference>
<evidence type="ECO:0000259" key="3">
    <source>
        <dbReference type="Pfam" id="PF10170"/>
    </source>
</evidence>
<dbReference type="AlphaFoldDB" id="A0A9N8Q292"/>
<accession>A0A9N8Q292</accession>
<evidence type="ECO:0000313" key="4">
    <source>
        <dbReference type="EMBL" id="CAD0203809.1"/>
    </source>
</evidence>
<dbReference type="EMBL" id="LR824023">
    <property type="protein sequence ID" value="CAD0203809.1"/>
    <property type="molecule type" value="Genomic_DNA"/>
</dbReference>
<dbReference type="InterPro" id="IPR018785">
    <property type="entry name" value="CDPF1_dom"/>
</dbReference>
<dbReference type="PANTHER" id="PTHR31849:SF1">
    <property type="entry name" value="CYSTEINE-RICH DPF MOTIF DOMAIN-CONTAINING PROTEIN 1"/>
    <property type="match status" value="1"/>
</dbReference>
<protein>
    <recommendedName>
        <fullName evidence="2">Cysteine-rich DPF motif domain-containing protein 1</fullName>
    </recommendedName>
</protein>
<comment type="similarity">
    <text evidence="1">Belongs to the CDPF1 family.</text>
</comment>
<dbReference type="InterPro" id="IPR042426">
    <property type="entry name" value="CDPF1"/>
</dbReference>
<dbReference type="PANTHER" id="PTHR31849">
    <property type="entry name" value="CYSTEINE-RICH PDF MOTIF DOMAIN-CONTAINING PROTEIN 1"/>
    <property type="match status" value="1"/>
</dbReference>
<sequence>MMADDDKKPKEEVEQLVYDFKCSSCAMEEKAHYKGKNPPFSRNLSLKYPSYVMKDPFSPPGKGEILVLGSDCSVCGISICINKECSFFYLKMYCIPCALNLNETFPIEVKSKLLQIKK</sequence>
<reference evidence="4" key="1">
    <citation type="submission" date="2021-12" db="EMBL/GenBank/DDBJ databases">
        <authorList>
            <person name="King R."/>
        </authorList>
    </citation>
    <scope>NUCLEOTIDE SEQUENCE</scope>
</reference>